<dbReference type="OrthoDB" id="440081at2759"/>
<dbReference type="Gene3D" id="3.40.50.150">
    <property type="entry name" value="Vaccinia Virus protein VP39"/>
    <property type="match status" value="1"/>
</dbReference>
<feature type="non-terminal residue" evidence="2">
    <location>
        <position position="1"/>
    </location>
</feature>
<dbReference type="AlphaFoldDB" id="A0A812S5P8"/>
<protein>
    <recommendedName>
        <fullName evidence="1">Methyltransferase FkbM domain-containing protein</fullName>
    </recommendedName>
</protein>
<dbReference type="SUPFAM" id="SSF53335">
    <property type="entry name" value="S-adenosyl-L-methionine-dependent methyltransferases"/>
    <property type="match status" value="2"/>
</dbReference>
<accession>A0A812S5P8</accession>
<reference evidence="2" key="1">
    <citation type="submission" date="2021-02" db="EMBL/GenBank/DDBJ databases">
        <authorList>
            <person name="Dougan E. K."/>
            <person name="Rhodes N."/>
            <person name="Thang M."/>
            <person name="Chan C."/>
        </authorList>
    </citation>
    <scope>NUCLEOTIDE SEQUENCE</scope>
</reference>
<gene>
    <name evidence="2" type="ORF">SPIL2461_LOCUS11805</name>
</gene>
<dbReference type="Pfam" id="PF05050">
    <property type="entry name" value="Methyltransf_21"/>
    <property type="match status" value="1"/>
</dbReference>
<proteinExistence type="predicted"/>
<dbReference type="InterPro" id="IPR006342">
    <property type="entry name" value="FkbM_mtfrase"/>
</dbReference>
<keyword evidence="3" id="KW-1185">Reference proteome</keyword>
<dbReference type="Proteomes" id="UP000649617">
    <property type="component" value="Unassembled WGS sequence"/>
</dbReference>
<sequence length="420" mass="46029">MLRMGRCEVLSSVERAALLFAEADFLRTTQAPGVLGNGGVPGPARDEMDSLVHRGQRFLIQAYRHMKASSPPHLTSFFGLFAVLGKTPVPLFELLDRLDSQVLEALHLVDSLTHPDTPFFVHVLPTPNVESNHVRAFFELHCDADFKSVVEEHQDIQRPLTIVEVGTHLGGCVLWAMTHLPPQTRALAVDAYGPAVAALKRTAEANGLADVYRIVEDEYSDFPLVRPPSLKNHKVHGSFPGYILHDSHGGRLSMYDLSVCGDLPSEKPSCGSCADWNVSGAAFMGGGLGAVLSHFDLMLKGTDVAGDGNYFFMMIIATEDSESQTVECTSLENVFEEHSITQVDLMRIHVLGREYDALRSGESFFKTGKVKVLAASVTQKNIGPGAMAKMLLGHGYALEFLQFRDQDVVTILNEQQILPK</sequence>
<name>A0A812S5P8_SYMPI</name>
<dbReference type="InterPro" id="IPR029063">
    <property type="entry name" value="SAM-dependent_MTases_sf"/>
</dbReference>
<dbReference type="EMBL" id="CAJNIZ010023313">
    <property type="protein sequence ID" value="CAE7468027.1"/>
    <property type="molecule type" value="Genomic_DNA"/>
</dbReference>
<comment type="caution">
    <text evidence="2">The sequence shown here is derived from an EMBL/GenBank/DDBJ whole genome shotgun (WGS) entry which is preliminary data.</text>
</comment>
<evidence type="ECO:0000313" key="2">
    <source>
        <dbReference type="EMBL" id="CAE7468027.1"/>
    </source>
</evidence>
<organism evidence="2 3">
    <name type="scientific">Symbiodinium pilosum</name>
    <name type="common">Dinoflagellate</name>
    <dbReference type="NCBI Taxonomy" id="2952"/>
    <lineage>
        <taxon>Eukaryota</taxon>
        <taxon>Sar</taxon>
        <taxon>Alveolata</taxon>
        <taxon>Dinophyceae</taxon>
        <taxon>Suessiales</taxon>
        <taxon>Symbiodiniaceae</taxon>
        <taxon>Symbiodinium</taxon>
    </lineage>
</organism>
<evidence type="ECO:0000259" key="1">
    <source>
        <dbReference type="Pfam" id="PF05050"/>
    </source>
</evidence>
<feature type="domain" description="Methyltransferase FkbM" evidence="1">
    <location>
        <begin position="318"/>
        <end position="396"/>
    </location>
</feature>
<evidence type="ECO:0000313" key="3">
    <source>
        <dbReference type="Proteomes" id="UP000649617"/>
    </source>
</evidence>